<dbReference type="Proteomes" id="UP000177006">
    <property type="component" value="Unassembled WGS sequence"/>
</dbReference>
<gene>
    <name evidence="1" type="ORF">A2160_01815</name>
</gene>
<dbReference type="AlphaFoldDB" id="A0A1F5E858"/>
<name>A0A1F5E858_9BACT</name>
<evidence type="ECO:0000313" key="1">
    <source>
        <dbReference type="EMBL" id="OGD63589.1"/>
    </source>
</evidence>
<evidence type="ECO:0000313" key="2">
    <source>
        <dbReference type="Proteomes" id="UP000177006"/>
    </source>
</evidence>
<dbReference type="STRING" id="1797457.A2160_01815"/>
<sequence length="113" mass="13355">MTDNTSNIIYFEPTLGRNKFASITSPYVSSKPVNTYSWQNGASSDYSQIDNDYYKLVRNSFNTVLESDIYDQLRNFEKKYREDSAAFYKLWLEGRKEDTEDFNNWASLYSLVY</sequence>
<reference evidence="1 2" key="1">
    <citation type="journal article" date="2016" name="Nat. Commun.">
        <title>Thousands of microbial genomes shed light on interconnected biogeochemical processes in an aquifer system.</title>
        <authorList>
            <person name="Anantharaman K."/>
            <person name="Brown C.T."/>
            <person name="Hug L.A."/>
            <person name="Sharon I."/>
            <person name="Castelle C.J."/>
            <person name="Probst A.J."/>
            <person name="Thomas B.C."/>
            <person name="Singh A."/>
            <person name="Wilkins M.J."/>
            <person name="Karaoz U."/>
            <person name="Brodie E.L."/>
            <person name="Williams K.H."/>
            <person name="Hubbard S.S."/>
            <person name="Banfield J.F."/>
        </authorList>
    </citation>
    <scope>NUCLEOTIDE SEQUENCE [LARGE SCALE GENOMIC DNA]</scope>
</reference>
<accession>A0A1F5E858</accession>
<dbReference type="EMBL" id="MEZK01000007">
    <property type="protein sequence ID" value="OGD63589.1"/>
    <property type="molecule type" value="Genomic_DNA"/>
</dbReference>
<protein>
    <submittedName>
        <fullName evidence="1">Uncharacterized protein</fullName>
    </submittedName>
</protein>
<proteinExistence type="predicted"/>
<organism evidence="1 2">
    <name type="scientific">Candidatus Beckwithbacteria bacterium RBG_13_42_9</name>
    <dbReference type="NCBI Taxonomy" id="1797457"/>
    <lineage>
        <taxon>Bacteria</taxon>
        <taxon>Candidatus Beckwithiibacteriota</taxon>
    </lineage>
</organism>
<comment type="caution">
    <text evidence="1">The sequence shown here is derived from an EMBL/GenBank/DDBJ whole genome shotgun (WGS) entry which is preliminary data.</text>
</comment>